<accession>A0A8R1V1M9</accession>
<accession>A0A2A6B2V7</accession>
<sequence>MVFALSSVILPAVSAQSAPFSCRAAVDGKGVHPTDAAVGAAWAAPPVRVCSPAAAAAISLLTNEAMQGCRSPLHLVQHTVHHLMKCTDMGQTDFVVAKLLVEIIE</sequence>
<evidence type="ECO:0000313" key="1">
    <source>
        <dbReference type="EnsemblMetazoa" id="PPA46245.1"/>
    </source>
</evidence>
<dbReference type="AlphaFoldDB" id="A0A2A6B2V7"/>
<organism evidence="1 2">
    <name type="scientific">Pristionchus pacificus</name>
    <name type="common">Parasitic nematode worm</name>
    <dbReference type="NCBI Taxonomy" id="54126"/>
    <lineage>
        <taxon>Eukaryota</taxon>
        <taxon>Metazoa</taxon>
        <taxon>Ecdysozoa</taxon>
        <taxon>Nematoda</taxon>
        <taxon>Chromadorea</taxon>
        <taxon>Rhabditida</taxon>
        <taxon>Rhabditina</taxon>
        <taxon>Diplogasteromorpha</taxon>
        <taxon>Diplogasteroidea</taxon>
        <taxon>Neodiplogasteridae</taxon>
        <taxon>Pristionchus</taxon>
    </lineage>
</organism>
<proteinExistence type="predicted"/>
<keyword evidence="2" id="KW-1185">Reference proteome</keyword>
<name>A0A2A6B2V7_PRIPA</name>
<protein>
    <submittedName>
        <fullName evidence="1">Uncharacterized protein</fullName>
    </submittedName>
</protein>
<gene>
    <name evidence="1" type="primary">WBGene00284614</name>
</gene>
<reference evidence="1" key="2">
    <citation type="submission" date="2022-06" db="UniProtKB">
        <authorList>
            <consortium name="EnsemblMetazoa"/>
        </authorList>
    </citation>
    <scope>IDENTIFICATION</scope>
    <source>
        <strain evidence="1">PS312</strain>
    </source>
</reference>
<dbReference type="Proteomes" id="UP000005239">
    <property type="component" value="Unassembled WGS sequence"/>
</dbReference>
<dbReference type="EnsemblMetazoa" id="PPA46245.1">
    <property type="protein sequence ID" value="PPA46245.1"/>
    <property type="gene ID" value="WBGene00284614"/>
</dbReference>
<reference evidence="2" key="1">
    <citation type="journal article" date="2008" name="Nat. Genet.">
        <title>The Pristionchus pacificus genome provides a unique perspective on nematode lifestyle and parasitism.</title>
        <authorList>
            <person name="Dieterich C."/>
            <person name="Clifton S.W."/>
            <person name="Schuster L.N."/>
            <person name="Chinwalla A."/>
            <person name="Delehaunty K."/>
            <person name="Dinkelacker I."/>
            <person name="Fulton L."/>
            <person name="Fulton R."/>
            <person name="Godfrey J."/>
            <person name="Minx P."/>
            <person name="Mitreva M."/>
            <person name="Roeseler W."/>
            <person name="Tian H."/>
            <person name="Witte H."/>
            <person name="Yang S.P."/>
            <person name="Wilson R.K."/>
            <person name="Sommer R.J."/>
        </authorList>
    </citation>
    <scope>NUCLEOTIDE SEQUENCE [LARGE SCALE GENOMIC DNA]</scope>
    <source>
        <strain evidence="2">PS312</strain>
    </source>
</reference>
<evidence type="ECO:0000313" key="2">
    <source>
        <dbReference type="Proteomes" id="UP000005239"/>
    </source>
</evidence>